<evidence type="ECO:0000313" key="4">
    <source>
        <dbReference type="Proteomes" id="UP000813461"/>
    </source>
</evidence>
<dbReference type="PROSITE" id="PS50048">
    <property type="entry name" value="ZN2_CY6_FUNGAL_2"/>
    <property type="match status" value="1"/>
</dbReference>
<sequence length="519" mass="57430">MIPLFQKAANVCVHCRNRKQRCDRMLPQCDKCAAKKQACDYTPPVPSTVHKLEPLVIHHRSCGHADLSPYGAIELVQAVKACIDAPLNSNLATDLLDLVSDVLGTVGFNLSDALTEFGPCIQQWCPILVEDHILGNCDYKVAEPVDAREGPQDPIIWMGLWLVLRSPCSPQEGMRRSELHATLKQVHALWQYGLRLEIRSIQLGLLIAVFELGHGQSQQAFQTLATCAATLRCLELDAERRQEAGILKIMRWLKTSVAMLDRQVCLSMVSDCLPLNLPPDHPVSKSLNRALKSEYPQQPARTSATSPWKVFVRTGVAIAAGNALGYVHSRQQGLEPYQSYDEVDASANLCISMLVVKPTSPGMFHCDAVPMIFCSHILLQTTQIQYLHASHSTTSARESDYQKAVTALKFSRGMAWQMVRTALQLRSELSVSKTTFAGLCSVLRAGLAVLESAKYVEDEVIEPGELDGYARLLRSFAQRWPIGNEYIARAEKILGCGSYGTGDASERYLTQPFPVNVQN</sequence>
<dbReference type="EMBL" id="JAGMVJ010000007">
    <property type="protein sequence ID" value="KAH7088924.1"/>
    <property type="molecule type" value="Genomic_DNA"/>
</dbReference>
<dbReference type="CDD" id="cd00067">
    <property type="entry name" value="GAL4"/>
    <property type="match status" value="1"/>
</dbReference>
<dbReference type="AlphaFoldDB" id="A0A8K0R992"/>
<dbReference type="Pfam" id="PF00172">
    <property type="entry name" value="Zn_clus"/>
    <property type="match status" value="1"/>
</dbReference>
<evidence type="ECO:0000256" key="1">
    <source>
        <dbReference type="ARBA" id="ARBA00023242"/>
    </source>
</evidence>
<dbReference type="GO" id="GO:0000981">
    <property type="term" value="F:DNA-binding transcription factor activity, RNA polymerase II-specific"/>
    <property type="evidence" value="ECO:0007669"/>
    <property type="project" value="InterPro"/>
</dbReference>
<dbReference type="InterPro" id="IPR036864">
    <property type="entry name" value="Zn2-C6_fun-type_DNA-bd_sf"/>
</dbReference>
<dbReference type="SMART" id="SM00066">
    <property type="entry name" value="GAL4"/>
    <property type="match status" value="1"/>
</dbReference>
<dbReference type="InterPro" id="IPR001138">
    <property type="entry name" value="Zn2Cys6_DnaBD"/>
</dbReference>
<evidence type="ECO:0000313" key="3">
    <source>
        <dbReference type="EMBL" id="KAH7088924.1"/>
    </source>
</evidence>
<organism evidence="3 4">
    <name type="scientific">Paraphoma chrysanthemicola</name>
    <dbReference type="NCBI Taxonomy" id="798071"/>
    <lineage>
        <taxon>Eukaryota</taxon>
        <taxon>Fungi</taxon>
        <taxon>Dikarya</taxon>
        <taxon>Ascomycota</taxon>
        <taxon>Pezizomycotina</taxon>
        <taxon>Dothideomycetes</taxon>
        <taxon>Pleosporomycetidae</taxon>
        <taxon>Pleosporales</taxon>
        <taxon>Pleosporineae</taxon>
        <taxon>Phaeosphaeriaceae</taxon>
        <taxon>Paraphoma</taxon>
    </lineage>
</organism>
<dbReference type="SUPFAM" id="SSF57701">
    <property type="entry name" value="Zn2/Cys6 DNA-binding domain"/>
    <property type="match status" value="1"/>
</dbReference>
<dbReference type="PROSITE" id="PS00463">
    <property type="entry name" value="ZN2_CY6_FUNGAL_1"/>
    <property type="match status" value="1"/>
</dbReference>
<dbReference type="CDD" id="cd12148">
    <property type="entry name" value="fungal_TF_MHR"/>
    <property type="match status" value="1"/>
</dbReference>
<gene>
    <name evidence="3" type="ORF">FB567DRAFT_522621</name>
</gene>
<name>A0A8K0R992_9PLEO</name>
<dbReference type="GO" id="GO:0008270">
    <property type="term" value="F:zinc ion binding"/>
    <property type="evidence" value="ECO:0007669"/>
    <property type="project" value="InterPro"/>
</dbReference>
<accession>A0A8K0R992</accession>
<keyword evidence="4" id="KW-1185">Reference proteome</keyword>
<dbReference type="OrthoDB" id="3862662at2759"/>
<evidence type="ECO:0000259" key="2">
    <source>
        <dbReference type="PROSITE" id="PS50048"/>
    </source>
</evidence>
<comment type="caution">
    <text evidence="3">The sequence shown here is derived from an EMBL/GenBank/DDBJ whole genome shotgun (WGS) entry which is preliminary data.</text>
</comment>
<proteinExistence type="predicted"/>
<reference evidence="3" key="1">
    <citation type="journal article" date="2021" name="Nat. Commun.">
        <title>Genetic determinants of endophytism in the Arabidopsis root mycobiome.</title>
        <authorList>
            <person name="Mesny F."/>
            <person name="Miyauchi S."/>
            <person name="Thiergart T."/>
            <person name="Pickel B."/>
            <person name="Atanasova L."/>
            <person name="Karlsson M."/>
            <person name="Huettel B."/>
            <person name="Barry K.W."/>
            <person name="Haridas S."/>
            <person name="Chen C."/>
            <person name="Bauer D."/>
            <person name="Andreopoulos W."/>
            <person name="Pangilinan J."/>
            <person name="LaButti K."/>
            <person name="Riley R."/>
            <person name="Lipzen A."/>
            <person name="Clum A."/>
            <person name="Drula E."/>
            <person name="Henrissat B."/>
            <person name="Kohler A."/>
            <person name="Grigoriev I.V."/>
            <person name="Martin F.M."/>
            <person name="Hacquard S."/>
        </authorList>
    </citation>
    <scope>NUCLEOTIDE SEQUENCE</scope>
    <source>
        <strain evidence="3">MPI-SDFR-AT-0120</strain>
    </source>
</reference>
<keyword evidence="1" id="KW-0539">Nucleus</keyword>
<dbReference type="Proteomes" id="UP000813461">
    <property type="component" value="Unassembled WGS sequence"/>
</dbReference>
<feature type="domain" description="Zn(2)-C6 fungal-type" evidence="2">
    <location>
        <begin position="11"/>
        <end position="41"/>
    </location>
</feature>
<dbReference type="Gene3D" id="4.10.240.10">
    <property type="entry name" value="Zn(2)-C6 fungal-type DNA-binding domain"/>
    <property type="match status" value="1"/>
</dbReference>
<protein>
    <recommendedName>
        <fullName evidence="2">Zn(2)-C6 fungal-type domain-containing protein</fullName>
    </recommendedName>
</protein>